<gene>
    <name evidence="3" type="ORF">FMM05_20235</name>
</gene>
<proteinExistence type="predicted"/>
<name>A0A552UTC3_9FLAO</name>
<accession>A0A552UTC3</accession>
<evidence type="ECO:0000256" key="1">
    <source>
        <dbReference type="SAM" id="MobiDB-lite"/>
    </source>
</evidence>
<feature type="region of interest" description="Disordered" evidence="1">
    <location>
        <begin position="87"/>
        <end position="120"/>
    </location>
</feature>
<dbReference type="EMBL" id="VJVZ01000019">
    <property type="protein sequence ID" value="TRW21481.1"/>
    <property type="molecule type" value="Genomic_DNA"/>
</dbReference>
<feature type="chain" id="PRO_5022051613" evidence="2">
    <location>
        <begin position="25"/>
        <end position="120"/>
    </location>
</feature>
<keyword evidence="4" id="KW-1185">Reference proteome</keyword>
<comment type="caution">
    <text evidence="3">The sequence shown here is derived from an EMBL/GenBank/DDBJ whole genome shotgun (WGS) entry which is preliminary data.</text>
</comment>
<evidence type="ECO:0000313" key="3">
    <source>
        <dbReference type="EMBL" id="TRW21481.1"/>
    </source>
</evidence>
<dbReference type="RefSeq" id="WP_143375247.1">
    <property type="nucleotide sequence ID" value="NZ_VJVZ01000019.1"/>
</dbReference>
<protein>
    <submittedName>
        <fullName evidence="3">Uncharacterized protein</fullName>
    </submittedName>
</protein>
<dbReference type="OrthoDB" id="768196at2"/>
<dbReference type="Proteomes" id="UP000320643">
    <property type="component" value="Unassembled WGS sequence"/>
</dbReference>
<keyword evidence="2" id="KW-0732">Signal</keyword>
<reference evidence="3 4" key="1">
    <citation type="submission" date="2019-07" db="EMBL/GenBank/DDBJ databases">
        <title>Flavobacterium sp. nov., isolated from glacier ice.</title>
        <authorList>
            <person name="Liu Q."/>
            <person name="Xin Y.-H."/>
        </authorList>
    </citation>
    <scope>NUCLEOTIDE SEQUENCE [LARGE SCALE GENOMIC DNA]</scope>
    <source>
        <strain evidence="3 4">ZT4R6</strain>
    </source>
</reference>
<sequence>MKTKTKFAVSLMVGVMAIIFSAFTSGPENEMTVNRNAKGEIVSVTNTYFRIATFASTATDTNPSHYVFSNTNDANCVSNNNICKSRWTTTSNPTNGQTPSDAGSPSFSSNLSDLGTYNGQ</sequence>
<feature type="signal peptide" evidence="2">
    <location>
        <begin position="1"/>
        <end position="24"/>
    </location>
</feature>
<evidence type="ECO:0000256" key="2">
    <source>
        <dbReference type="SAM" id="SignalP"/>
    </source>
</evidence>
<organism evidence="3 4">
    <name type="scientific">Flavobacterium zepuense</name>
    <dbReference type="NCBI Taxonomy" id="2593302"/>
    <lineage>
        <taxon>Bacteria</taxon>
        <taxon>Pseudomonadati</taxon>
        <taxon>Bacteroidota</taxon>
        <taxon>Flavobacteriia</taxon>
        <taxon>Flavobacteriales</taxon>
        <taxon>Flavobacteriaceae</taxon>
        <taxon>Flavobacterium</taxon>
    </lineage>
</organism>
<evidence type="ECO:0000313" key="4">
    <source>
        <dbReference type="Proteomes" id="UP000320643"/>
    </source>
</evidence>
<dbReference type="AlphaFoldDB" id="A0A552UTC3"/>